<protein>
    <submittedName>
        <fullName evidence="1">Acylneuraminate cytidylyltransferase family protein</fullName>
    </submittedName>
</protein>
<keyword evidence="2" id="KW-1185">Reference proteome</keyword>
<dbReference type="Proteomes" id="UP001500730">
    <property type="component" value="Unassembled WGS sequence"/>
</dbReference>
<dbReference type="InterPro" id="IPR003329">
    <property type="entry name" value="Cytidylyl_trans"/>
</dbReference>
<accession>A0ABN3LQE0</accession>
<evidence type="ECO:0000313" key="2">
    <source>
        <dbReference type="Proteomes" id="UP001500730"/>
    </source>
</evidence>
<dbReference type="PANTHER" id="PTHR21485:SF6">
    <property type="entry name" value="N-ACYLNEURAMINATE CYTIDYLYLTRANSFERASE-RELATED"/>
    <property type="match status" value="1"/>
</dbReference>
<organism evidence="1 2">
    <name type="scientific">Terrabacter carboxydivorans</name>
    <dbReference type="NCBI Taxonomy" id="619730"/>
    <lineage>
        <taxon>Bacteria</taxon>
        <taxon>Bacillati</taxon>
        <taxon>Actinomycetota</taxon>
        <taxon>Actinomycetes</taxon>
        <taxon>Micrococcales</taxon>
        <taxon>Intrasporangiaceae</taxon>
        <taxon>Terrabacter</taxon>
    </lineage>
</organism>
<dbReference type="InterPro" id="IPR050793">
    <property type="entry name" value="CMP-NeuNAc_synthase"/>
</dbReference>
<keyword evidence="1" id="KW-0548">Nucleotidyltransferase</keyword>
<proteinExistence type="predicted"/>
<dbReference type="Pfam" id="PF02348">
    <property type="entry name" value="CTP_transf_3"/>
    <property type="match status" value="1"/>
</dbReference>
<sequence length="261" mass="28481">MTDQTSPRVLAVIPARGGSKGLPGKNIRAMWGLPLIAHSIRAAGLTAEVTRCVVTTDSAEIAAVVRAHGGEAPFLRPPELASDDTPMAPVVRHALEWVERDEGRPYDAVLLLDPTSPARVPSQLAEAVRRLAATPALDGVISVSEPTFNPVWVGVRPDESRDGALSRFFEAGTGVTRRQDVGRFLRINGNFYLWRADFVRRLESSWFDEGTHEGLEIPEAQAFSIDDEYEFRLIEALIGAGLIALPWLDATQPVAPTEDRP</sequence>
<keyword evidence="1" id="KW-0808">Transferase</keyword>
<dbReference type="CDD" id="cd02513">
    <property type="entry name" value="CMP-NeuAc_Synthase"/>
    <property type="match status" value="1"/>
</dbReference>
<name>A0ABN3LQE0_9MICO</name>
<dbReference type="PANTHER" id="PTHR21485">
    <property type="entry name" value="HAD SUPERFAMILY MEMBERS CMAS AND KDSC"/>
    <property type="match status" value="1"/>
</dbReference>
<dbReference type="EMBL" id="BAAARE010000011">
    <property type="protein sequence ID" value="GAA2488341.1"/>
    <property type="molecule type" value="Genomic_DNA"/>
</dbReference>
<dbReference type="RefSeq" id="WP_344255539.1">
    <property type="nucleotide sequence ID" value="NZ_BAAARE010000011.1"/>
</dbReference>
<dbReference type="Gene3D" id="3.90.550.10">
    <property type="entry name" value="Spore Coat Polysaccharide Biosynthesis Protein SpsA, Chain A"/>
    <property type="match status" value="1"/>
</dbReference>
<dbReference type="GO" id="GO:0016779">
    <property type="term" value="F:nucleotidyltransferase activity"/>
    <property type="evidence" value="ECO:0007669"/>
    <property type="project" value="UniProtKB-KW"/>
</dbReference>
<comment type="caution">
    <text evidence="1">The sequence shown here is derived from an EMBL/GenBank/DDBJ whole genome shotgun (WGS) entry which is preliminary data.</text>
</comment>
<dbReference type="SUPFAM" id="SSF53448">
    <property type="entry name" value="Nucleotide-diphospho-sugar transferases"/>
    <property type="match status" value="1"/>
</dbReference>
<evidence type="ECO:0000313" key="1">
    <source>
        <dbReference type="EMBL" id="GAA2488341.1"/>
    </source>
</evidence>
<gene>
    <name evidence="1" type="ORF">GCM10009858_28000</name>
</gene>
<reference evidence="1 2" key="1">
    <citation type="journal article" date="2019" name="Int. J. Syst. Evol. Microbiol.">
        <title>The Global Catalogue of Microorganisms (GCM) 10K type strain sequencing project: providing services to taxonomists for standard genome sequencing and annotation.</title>
        <authorList>
            <consortium name="The Broad Institute Genomics Platform"/>
            <consortium name="The Broad Institute Genome Sequencing Center for Infectious Disease"/>
            <person name="Wu L."/>
            <person name="Ma J."/>
        </authorList>
    </citation>
    <scope>NUCLEOTIDE SEQUENCE [LARGE SCALE GENOMIC DNA]</scope>
    <source>
        <strain evidence="1 2">JCM 16259</strain>
    </source>
</reference>
<dbReference type="InterPro" id="IPR029044">
    <property type="entry name" value="Nucleotide-diphossugar_trans"/>
</dbReference>